<dbReference type="SUPFAM" id="SSF53623">
    <property type="entry name" value="MurD-like peptide ligases, catalytic domain"/>
    <property type="match status" value="1"/>
</dbReference>
<dbReference type="EMBL" id="AZJJ01000007">
    <property type="protein sequence ID" value="ETD25927.1"/>
    <property type="molecule type" value="Genomic_DNA"/>
</dbReference>
<evidence type="ECO:0000256" key="1">
    <source>
        <dbReference type="ARBA" id="ARBA00004496"/>
    </source>
</evidence>
<keyword evidence="9" id="KW-0133">Cell shape</keyword>
<keyword evidence="19" id="KW-1185">Reference proteome</keyword>
<keyword evidence="7" id="KW-0547">Nucleotide-binding</keyword>
<evidence type="ECO:0000259" key="15">
    <source>
        <dbReference type="Pfam" id="PF00155"/>
    </source>
</evidence>
<dbReference type="Gene3D" id="3.40.1190.10">
    <property type="entry name" value="Mur-like, catalytic domain"/>
    <property type="match status" value="1"/>
</dbReference>
<keyword evidence="5 18" id="KW-0436">Ligase</keyword>
<evidence type="ECO:0000256" key="8">
    <source>
        <dbReference type="ARBA" id="ARBA00022840"/>
    </source>
</evidence>
<protein>
    <recommendedName>
        <fullName evidence="3 14">UDP-N-acetylmuramate--L-alanine ligase</fullName>
        <ecNumber evidence="3 14">6.3.2.8</ecNumber>
    </recommendedName>
</protein>
<keyword evidence="12" id="KW-0961">Cell wall biogenesis/degradation</keyword>
<reference evidence="18 19" key="1">
    <citation type="submission" date="2013-10" db="EMBL/GenBank/DDBJ databases">
        <title>The Genome Sequence of Helicobacter canis NCTC 12740.</title>
        <authorList>
            <consortium name="The Broad Institute Genomics Platform"/>
            <person name="Earl A."/>
            <person name="Fox J.G."/>
            <person name="Shen Z."/>
            <person name="Young S.K."/>
            <person name="Zeng Q."/>
            <person name="Gargeya S."/>
            <person name="Fitzgerald M."/>
            <person name="Abouelleil A."/>
            <person name="Alvarado L."/>
            <person name="Chapman S.B."/>
            <person name="Gainer-Dewar J."/>
            <person name="Goldberg J."/>
            <person name="Griggs A."/>
            <person name="Gujja S."/>
            <person name="Hansen M."/>
            <person name="Howarth C."/>
            <person name="Imamovic A."/>
            <person name="Ireland A."/>
            <person name="Larimer J."/>
            <person name="McCowan C."/>
            <person name="Murphy C."/>
            <person name="Pearson M."/>
            <person name="Poon T.W."/>
            <person name="Priest M."/>
            <person name="Roberts A."/>
            <person name="Saif S."/>
            <person name="Shea T."/>
            <person name="Sykes S."/>
            <person name="Wortman J."/>
            <person name="Nusbaum C."/>
            <person name="Birren B."/>
        </authorList>
    </citation>
    <scope>NUCLEOTIDE SEQUENCE [LARGE SCALE GENOMIC DNA]</scope>
    <source>
        <strain evidence="18 19">NCTC 12740</strain>
    </source>
</reference>
<organism evidence="18 19">
    <name type="scientific">Helicobacter canis NCTC 12740</name>
    <dbReference type="NCBI Taxonomy" id="1357399"/>
    <lineage>
        <taxon>Bacteria</taxon>
        <taxon>Pseudomonadati</taxon>
        <taxon>Campylobacterota</taxon>
        <taxon>Epsilonproteobacteria</taxon>
        <taxon>Campylobacterales</taxon>
        <taxon>Helicobacteraceae</taxon>
        <taxon>Helicobacter</taxon>
    </lineage>
</organism>
<dbReference type="GO" id="GO:0008763">
    <property type="term" value="F:UDP-N-acetylmuramate-L-alanine ligase activity"/>
    <property type="evidence" value="ECO:0007669"/>
    <property type="project" value="UniProtKB-UniRule"/>
</dbReference>
<evidence type="ECO:0000313" key="19">
    <source>
        <dbReference type="Proteomes" id="UP000018688"/>
    </source>
</evidence>
<dbReference type="InterPro" id="IPR036565">
    <property type="entry name" value="Mur-like_cat_sf"/>
</dbReference>
<dbReference type="InterPro" id="IPR000713">
    <property type="entry name" value="Mur_ligase_N"/>
</dbReference>
<keyword evidence="10" id="KW-0573">Peptidoglycan synthesis</keyword>
<dbReference type="InterPro" id="IPR015422">
    <property type="entry name" value="PyrdxlP-dep_Trfase_small"/>
</dbReference>
<dbReference type="eggNOG" id="COG0773">
    <property type="taxonomic scope" value="Bacteria"/>
</dbReference>
<evidence type="ECO:0000256" key="9">
    <source>
        <dbReference type="ARBA" id="ARBA00022960"/>
    </source>
</evidence>
<dbReference type="PANTHER" id="PTHR43445">
    <property type="entry name" value="UDP-N-ACETYLMURAMATE--L-ALANINE LIGASE-RELATED"/>
    <property type="match status" value="1"/>
</dbReference>
<dbReference type="GO" id="GO:0005737">
    <property type="term" value="C:cytoplasm"/>
    <property type="evidence" value="ECO:0007669"/>
    <property type="project" value="UniProtKB-SubCell"/>
</dbReference>
<comment type="catalytic activity">
    <reaction evidence="13">
        <text>UDP-N-acetyl-alpha-D-muramate + L-alanine + ATP = UDP-N-acetyl-alpha-D-muramoyl-L-alanine + ADP + phosphate + H(+)</text>
        <dbReference type="Rhea" id="RHEA:23372"/>
        <dbReference type="ChEBI" id="CHEBI:15378"/>
        <dbReference type="ChEBI" id="CHEBI:30616"/>
        <dbReference type="ChEBI" id="CHEBI:43474"/>
        <dbReference type="ChEBI" id="CHEBI:57972"/>
        <dbReference type="ChEBI" id="CHEBI:70757"/>
        <dbReference type="ChEBI" id="CHEBI:83898"/>
        <dbReference type="ChEBI" id="CHEBI:456216"/>
        <dbReference type="EC" id="6.3.2.8"/>
    </reaction>
</comment>
<dbReference type="GO" id="GO:0071555">
    <property type="term" value="P:cell wall organization"/>
    <property type="evidence" value="ECO:0007669"/>
    <property type="project" value="UniProtKB-KW"/>
</dbReference>
<dbReference type="InterPro" id="IPR015424">
    <property type="entry name" value="PyrdxlP-dep_Trfase"/>
</dbReference>
<dbReference type="Pfam" id="PF01225">
    <property type="entry name" value="Mur_ligase"/>
    <property type="match status" value="1"/>
</dbReference>
<dbReference type="NCBIfam" id="TIGR01082">
    <property type="entry name" value="murC"/>
    <property type="match status" value="1"/>
</dbReference>
<dbReference type="SUPFAM" id="SSF51984">
    <property type="entry name" value="MurCD N-terminal domain"/>
    <property type="match status" value="1"/>
</dbReference>
<dbReference type="NCBIfam" id="NF004494">
    <property type="entry name" value="PRK05839.1"/>
    <property type="match status" value="1"/>
</dbReference>
<proteinExistence type="predicted"/>
<evidence type="ECO:0000256" key="13">
    <source>
        <dbReference type="ARBA" id="ARBA00047833"/>
    </source>
</evidence>
<dbReference type="HOGENOM" id="CLU_328943_0_0_7"/>
<dbReference type="CDD" id="cd00609">
    <property type="entry name" value="AAT_like"/>
    <property type="match status" value="1"/>
</dbReference>
<dbReference type="GO" id="GO:0009252">
    <property type="term" value="P:peptidoglycan biosynthetic process"/>
    <property type="evidence" value="ECO:0007669"/>
    <property type="project" value="UniProtKB-UniRule"/>
</dbReference>
<comment type="pathway">
    <text evidence="2">Cell wall biogenesis; peptidoglycan biosynthesis.</text>
</comment>
<evidence type="ECO:0000256" key="6">
    <source>
        <dbReference type="ARBA" id="ARBA00022618"/>
    </source>
</evidence>
<dbReference type="RefSeq" id="WP_023930820.1">
    <property type="nucleotide sequence ID" value="NZ_KI669458.1"/>
</dbReference>
<dbReference type="Gene3D" id="3.90.190.20">
    <property type="entry name" value="Mur ligase, C-terminal domain"/>
    <property type="match status" value="1"/>
</dbReference>
<evidence type="ECO:0000256" key="11">
    <source>
        <dbReference type="ARBA" id="ARBA00023306"/>
    </source>
</evidence>
<dbReference type="GO" id="GO:0051301">
    <property type="term" value="P:cell division"/>
    <property type="evidence" value="ECO:0007669"/>
    <property type="project" value="UniProtKB-KW"/>
</dbReference>
<dbReference type="PATRIC" id="fig|1357399.3.peg.1851"/>
<evidence type="ECO:0000313" key="18">
    <source>
        <dbReference type="EMBL" id="ETD25927.1"/>
    </source>
</evidence>
<keyword evidence="8" id="KW-0067">ATP-binding</keyword>
<dbReference type="EC" id="6.3.2.8" evidence="3 14"/>
<dbReference type="Gene3D" id="3.40.640.10">
    <property type="entry name" value="Type I PLP-dependent aspartate aminotransferase-like (Major domain)"/>
    <property type="match status" value="1"/>
</dbReference>
<evidence type="ECO:0000259" key="16">
    <source>
        <dbReference type="Pfam" id="PF01225"/>
    </source>
</evidence>
<evidence type="ECO:0000256" key="4">
    <source>
        <dbReference type="ARBA" id="ARBA00022490"/>
    </source>
</evidence>
<evidence type="ECO:0000259" key="17">
    <source>
        <dbReference type="Pfam" id="PF02875"/>
    </source>
</evidence>
<evidence type="ECO:0000256" key="14">
    <source>
        <dbReference type="NCBIfam" id="TIGR01082"/>
    </source>
</evidence>
<keyword evidence="4" id="KW-0963">Cytoplasm</keyword>
<evidence type="ECO:0000256" key="3">
    <source>
        <dbReference type="ARBA" id="ARBA00012211"/>
    </source>
</evidence>
<evidence type="ECO:0000256" key="10">
    <source>
        <dbReference type="ARBA" id="ARBA00022984"/>
    </source>
</evidence>
<sequence>MHFEPYPFERLQKLLADITPKAPIRKLTIGEPQLPTPESITKALQDYANELRYYPPSAGTAYLKDAMLGFIKTRYSITLSHEQLIPTFGTREVLFNLPQFYLAQIKSPVIAHPNPFYQIYEGAAIASSAKTIYMPLTKENNFKPHLSDEQCKLANLVILNSPNNPTGATLSLDELVEWVQKALKYDFLLLCDECYSEIYQIPDSLESTCAKDYAPAGILQASIKAGNTSFKNILALNSISKRSSAPGLRSGFVAGDREILQGYMTYRTYAGLAQPMPLARASAVAWSDETSALEIRKIYSKNLQLAKTLFPHIHIEPYSFYMWLPVKDDLVFTKELYEHTGIAVLPGRFLGRENAGQGYVRIALVYPLEQMQEILSDLAKFYHKSMRTSYVESSGLDLALDSSLESIQAQIPPLHKARIHFIGIGGIGISGLAKYLRAQGAIISGSDIAHSPTTHYLRSLGVQIHIPHDKSAIQGQDLIIHSAIIKPDNPEIIQAKASNIPVLSRTQALKLILDSKRVFSVCGAHGKSSISAMLSSILPDFGAIIGAESKEFHSNVREAQSESIIFEADESDKSFLNSNPYLAIVPNAEPEHMETYNHNPQELQAAYNQFLSKATLRCVNDSDEFLRTSAIPCLHLNPQQDITNITYHLENDMPYTHFCLRNVGEFAVWGLGEHTAQNAALAILAALESMRVDSSNLTQQRATLDHASYSPSHIQQVRENLKHFAGIKKRFDILSTSPLTIIDDYAHHPTEIKATIQSLQIYAKLRGITTITAIWQPHKYSRLFDNLSAFQACFDGAFSSDSRLIILPVWRAGEEPREIDLQELFAHYNPLLATRTQRNGNVLEIYDNDTLLTTLTQGIVIGFGAGDITYQLRGVK</sequence>
<dbReference type="SUPFAM" id="SSF53383">
    <property type="entry name" value="PLP-dependent transferases"/>
    <property type="match status" value="1"/>
</dbReference>
<keyword evidence="6" id="KW-0132">Cell division</keyword>
<evidence type="ECO:0000256" key="2">
    <source>
        <dbReference type="ARBA" id="ARBA00004752"/>
    </source>
</evidence>
<dbReference type="GO" id="GO:0008360">
    <property type="term" value="P:regulation of cell shape"/>
    <property type="evidence" value="ECO:0007669"/>
    <property type="project" value="UniProtKB-KW"/>
</dbReference>
<dbReference type="InterPro" id="IPR036615">
    <property type="entry name" value="Mur_ligase_C_dom_sf"/>
</dbReference>
<dbReference type="Pfam" id="PF02875">
    <property type="entry name" value="Mur_ligase_C"/>
    <property type="match status" value="1"/>
</dbReference>
<name>V8CFP5_9HELI</name>
<dbReference type="InterPro" id="IPR004101">
    <property type="entry name" value="Mur_ligase_C"/>
</dbReference>
<dbReference type="InterPro" id="IPR004839">
    <property type="entry name" value="Aminotransferase_I/II_large"/>
</dbReference>
<evidence type="ECO:0000256" key="5">
    <source>
        <dbReference type="ARBA" id="ARBA00022598"/>
    </source>
</evidence>
<feature type="domain" description="Mur ligase N-terminal catalytic" evidence="16">
    <location>
        <begin position="418"/>
        <end position="516"/>
    </location>
</feature>
<gene>
    <name evidence="18" type="ORF">HMPREF2087_01765</name>
</gene>
<keyword evidence="11" id="KW-0131">Cell cycle</keyword>
<comment type="subcellular location">
    <subcellularLocation>
        <location evidence="1">Cytoplasm</location>
    </subcellularLocation>
</comment>
<dbReference type="STRING" id="1357399.HMPREF2087_01765"/>
<evidence type="ECO:0000256" key="12">
    <source>
        <dbReference type="ARBA" id="ARBA00023316"/>
    </source>
</evidence>
<comment type="caution">
    <text evidence="18">The sequence shown here is derived from an EMBL/GenBank/DDBJ whole genome shotgun (WGS) entry which is preliminary data.</text>
</comment>
<dbReference type="Gene3D" id="3.90.1150.10">
    <property type="entry name" value="Aspartate Aminotransferase, domain 1"/>
    <property type="match status" value="1"/>
</dbReference>
<dbReference type="PANTHER" id="PTHR43445:SF3">
    <property type="entry name" value="UDP-N-ACETYLMURAMATE--L-ALANINE LIGASE"/>
    <property type="match status" value="1"/>
</dbReference>
<feature type="domain" description="Aminotransferase class I/classII large" evidence="15">
    <location>
        <begin position="26"/>
        <end position="376"/>
    </location>
</feature>
<dbReference type="InterPro" id="IPR005758">
    <property type="entry name" value="UDP-N-AcMur_Ala_ligase_MurC"/>
</dbReference>
<feature type="domain" description="Mur ligase C-terminal" evidence="17">
    <location>
        <begin position="730"/>
        <end position="773"/>
    </location>
</feature>
<dbReference type="InterPro" id="IPR050061">
    <property type="entry name" value="MurCDEF_pg_biosynth"/>
</dbReference>
<dbReference type="Proteomes" id="UP000018688">
    <property type="component" value="Unassembled WGS sequence"/>
</dbReference>
<dbReference type="InterPro" id="IPR015421">
    <property type="entry name" value="PyrdxlP-dep_Trfase_major"/>
</dbReference>
<accession>V8CFP5</accession>
<dbReference type="eggNOG" id="COG0436">
    <property type="taxonomic scope" value="Bacteria"/>
</dbReference>
<dbReference type="GO" id="GO:0030170">
    <property type="term" value="F:pyridoxal phosphate binding"/>
    <property type="evidence" value="ECO:0007669"/>
    <property type="project" value="InterPro"/>
</dbReference>
<evidence type="ECO:0000256" key="7">
    <source>
        <dbReference type="ARBA" id="ARBA00022741"/>
    </source>
</evidence>
<dbReference type="AlphaFoldDB" id="V8CFP5"/>
<dbReference type="SUPFAM" id="SSF53244">
    <property type="entry name" value="MurD-like peptide ligases, peptide-binding domain"/>
    <property type="match status" value="1"/>
</dbReference>
<dbReference type="GO" id="GO:0005524">
    <property type="term" value="F:ATP binding"/>
    <property type="evidence" value="ECO:0007669"/>
    <property type="project" value="UniProtKB-KW"/>
</dbReference>
<dbReference type="UniPathway" id="UPA00219"/>
<dbReference type="Gene3D" id="3.40.50.720">
    <property type="entry name" value="NAD(P)-binding Rossmann-like Domain"/>
    <property type="match status" value="1"/>
</dbReference>
<dbReference type="Pfam" id="PF00155">
    <property type="entry name" value="Aminotran_1_2"/>
    <property type="match status" value="1"/>
</dbReference>